<protein>
    <submittedName>
        <fullName evidence="3">Putative periplasmic serine endoprotease DegP-like</fullName>
        <ecNumber evidence="3">3.4.21.107</ecNumber>
    </submittedName>
</protein>
<keyword evidence="1" id="KW-0812">Transmembrane</keyword>
<proteinExistence type="predicted"/>
<keyword evidence="3" id="KW-0378">Hydrolase</keyword>
<dbReference type="PROSITE" id="PS50106">
    <property type="entry name" value="PDZ"/>
    <property type="match status" value="1"/>
</dbReference>
<keyword evidence="3" id="KW-0645">Protease</keyword>
<dbReference type="SUPFAM" id="SSF50156">
    <property type="entry name" value="PDZ domain-like"/>
    <property type="match status" value="2"/>
</dbReference>
<evidence type="ECO:0000259" key="2">
    <source>
        <dbReference type="PROSITE" id="PS50106"/>
    </source>
</evidence>
<dbReference type="Pfam" id="PF13180">
    <property type="entry name" value="PDZ_2"/>
    <property type="match status" value="1"/>
</dbReference>
<name>A0A143PHN6_LUTPR</name>
<dbReference type="Proteomes" id="UP000076079">
    <property type="component" value="Chromosome"/>
</dbReference>
<dbReference type="InterPro" id="IPR036034">
    <property type="entry name" value="PDZ_sf"/>
</dbReference>
<dbReference type="SMART" id="SM00228">
    <property type="entry name" value="PDZ"/>
    <property type="match status" value="2"/>
</dbReference>
<keyword evidence="1" id="KW-1133">Transmembrane helix</keyword>
<organism evidence="3 4">
    <name type="scientific">Luteitalea pratensis</name>
    <dbReference type="NCBI Taxonomy" id="1855912"/>
    <lineage>
        <taxon>Bacteria</taxon>
        <taxon>Pseudomonadati</taxon>
        <taxon>Acidobacteriota</taxon>
        <taxon>Vicinamibacteria</taxon>
        <taxon>Vicinamibacterales</taxon>
        <taxon>Vicinamibacteraceae</taxon>
        <taxon>Luteitalea</taxon>
    </lineage>
</organism>
<dbReference type="GO" id="GO:0006508">
    <property type="term" value="P:proteolysis"/>
    <property type="evidence" value="ECO:0007669"/>
    <property type="project" value="UniProtKB-KW"/>
</dbReference>
<evidence type="ECO:0000256" key="1">
    <source>
        <dbReference type="SAM" id="Phobius"/>
    </source>
</evidence>
<dbReference type="AlphaFoldDB" id="A0A143PHN6"/>
<accession>A0A143PHN6</accession>
<reference evidence="4" key="2">
    <citation type="submission" date="2016-04" db="EMBL/GenBank/DDBJ databases">
        <title>First Complete Genome Sequence of a Subdivision 6 Acidobacterium.</title>
        <authorList>
            <person name="Huang S."/>
            <person name="Vieira S."/>
            <person name="Bunk B."/>
            <person name="Riedel T."/>
            <person name="Sproeer C."/>
            <person name="Overmann J."/>
        </authorList>
    </citation>
    <scope>NUCLEOTIDE SEQUENCE [LARGE SCALE GENOMIC DNA]</scope>
    <source>
        <strain evidence="4">DSM 100886 HEG_-6_39</strain>
    </source>
</reference>
<feature type="domain" description="PDZ" evidence="2">
    <location>
        <begin position="366"/>
        <end position="411"/>
    </location>
</feature>
<dbReference type="RefSeq" id="WP_110169532.1">
    <property type="nucleotide sequence ID" value="NZ_CP015136.1"/>
</dbReference>
<evidence type="ECO:0000313" key="3">
    <source>
        <dbReference type="EMBL" id="AMY07598.1"/>
    </source>
</evidence>
<dbReference type="Pfam" id="PF17820">
    <property type="entry name" value="PDZ_6"/>
    <property type="match status" value="1"/>
</dbReference>
<dbReference type="STRING" id="1855912.LuPra_00771"/>
<dbReference type="KEGG" id="abac:LuPra_00771"/>
<dbReference type="EMBL" id="CP015136">
    <property type="protein sequence ID" value="AMY07598.1"/>
    <property type="molecule type" value="Genomic_DNA"/>
</dbReference>
<dbReference type="GO" id="GO:0008233">
    <property type="term" value="F:peptidase activity"/>
    <property type="evidence" value="ECO:0007669"/>
    <property type="project" value="UniProtKB-KW"/>
</dbReference>
<dbReference type="InterPro" id="IPR001478">
    <property type="entry name" value="PDZ"/>
</dbReference>
<dbReference type="InterPro" id="IPR041489">
    <property type="entry name" value="PDZ_6"/>
</dbReference>
<feature type="transmembrane region" description="Helical" evidence="1">
    <location>
        <begin position="12"/>
        <end position="33"/>
    </location>
</feature>
<reference evidence="3 4" key="1">
    <citation type="journal article" date="2016" name="Genome Announc.">
        <title>First Complete Genome Sequence of a Subdivision 6 Acidobacterium Strain.</title>
        <authorList>
            <person name="Huang S."/>
            <person name="Vieira S."/>
            <person name="Bunk B."/>
            <person name="Riedel T."/>
            <person name="Sproer C."/>
            <person name="Overmann J."/>
        </authorList>
    </citation>
    <scope>NUCLEOTIDE SEQUENCE [LARGE SCALE GENOMIC DNA]</scope>
    <source>
        <strain evidence="4">DSM 100886 HEG_-6_39</strain>
    </source>
</reference>
<dbReference type="OrthoDB" id="9758917at2"/>
<evidence type="ECO:0000313" key="4">
    <source>
        <dbReference type="Proteomes" id="UP000076079"/>
    </source>
</evidence>
<dbReference type="Gene3D" id="2.30.42.10">
    <property type="match status" value="2"/>
</dbReference>
<keyword evidence="1" id="KW-0472">Membrane</keyword>
<keyword evidence="4" id="KW-1185">Reference proteome</keyword>
<sequence>MTPPVRSGFSREARLLTATIAVSVIVLVVLSRFRFPDPSADSRDGTSAQPLARLAARAAFDDLSLAVRELSGRVSGSLIVLRTTAHGAGVSATRPAASDGTRLLPALRVRDDVAAALVDEGALVEAVIGVPGTVTVIARDPIRGITLVRIPSARAPVLNIREGQQALPAPGYVAVAEASAAGTSVRPIFVGRSDSIGDPRWDTPLLTMGRGAVADIGAPVFTLEGRLAGLLTSSEGEPALVPAEVVMSSVDQLLRDGPPHTGEIGVVTQAVDSVLAAATGAAAGAAVAAVRADGPAAQVFAPGDVITAVNGQLVRTPDALRLRVARTAPGVALMFTFRRDGAFLSAPVTVRAGPAAVPPAPATGARSVQAERTLGLTLKPVEERGSEVTRVQPGSLADAAGLQAGDVVLAFGRTYAPAPEAIASAFAALPPGRVTFLSVERNGQPRLVALQR</sequence>
<gene>
    <name evidence="3" type="primary">degP1_1</name>
    <name evidence="3" type="ORF">LuPra_00771</name>
</gene>
<dbReference type="EC" id="3.4.21.107" evidence="3"/>